<dbReference type="PROSITE" id="PS50811">
    <property type="entry name" value="WRKY"/>
    <property type="match status" value="1"/>
</dbReference>
<protein>
    <recommendedName>
        <fullName evidence="6">WRKY domain-containing protein</fullName>
    </recommendedName>
</protein>
<comment type="subcellular location">
    <subcellularLocation>
        <location evidence="1">Nucleus</location>
    </subcellularLocation>
</comment>
<reference evidence="7 8" key="1">
    <citation type="journal article" date="2022" name="Nat. Genet.">
        <title>Improved pea reference genome and pan-genome highlight genomic features and evolutionary characteristics.</title>
        <authorList>
            <person name="Yang T."/>
            <person name="Liu R."/>
            <person name="Luo Y."/>
            <person name="Hu S."/>
            <person name="Wang D."/>
            <person name="Wang C."/>
            <person name="Pandey M.K."/>
            <person name="Ge S."/>
            <person name="Xu Q."/>
            <person name="Li N."/>
            <person name="Li G."/>
            <person name="Huang Y."/>
            <person name="Saxena R.K."/>
            <person name="Ji Y."/>
            <person name="Li M."/>
            <person name="Yan X."/>
            <person name="He Y."/>
            <person name="Liu Y."/>
            <person name="Wang X."/>
            <person name="Xiang C."/>
            <person name="Varshney R.K."/>
            <person name="Ding H."/>
            <person name="Gao S."/>
            <person name="Zong X."/>
        </authorList>
    </citation>
    <scope>NUCLEOTIDE SEQUENCE [LARGE SCALE GENOMIC DNA]</scope>
    <source>
        <strain evidence="7 8">cv. Zhongwan 6</strain>
    </source>
</reference>
<accession>A0A9D5GZP2</accession>
<keyword evidence="5" id="KW-0539">Nucleus</keyword>
<dbReference type="SMART" id="SM00774">
    <property type="entry name" value="WRKY"/>
    <property type="match status" value="1"/>
</dbReference>
<evidence type="ECO:0000256" key="4">
    <source>
        <dbReference type="ARBA" id="ARBA00023163"/>
    </source>
</evidence>
<dbReference type="InterPro" id="IPR044810">
    <property type="entry name" value="WRKY_plant"/>
</dbReference>
<comment type="caution">
    <text evidence="7">The sequence shown here is derived from an EMBL/GenBank/DDBJ whole genome shotgun (WGS) entry which is preliminary data.</text>
</comment>
<dbReference type="PANTHER" id="PTHR32096:SF18">
    <property type="entry name" value="DISEASE RESISTANCE PROTEIN RRS1B-RELATED"/>
    <property type="match status" value="1"/>
</dbReference>
<evidence type="ECO:0000256" key="1">
    <source>
        <dbReference type="ARBA" id="ARBA00004123"/>
    </source>
</evidence>
<dbReference type="GO" id="GO:0000976">
    <property type="term" value="F:transcription cis-regulatory region binding"/>
    <property type="evidence" value="ECO:0007669"/>
    <property type="project" value="TreeGrafter"/>
</dbReference>
<dbReference type="Gene3D" id="2.20.25.80">
    <property type="entry name" value="WRKY domain"/>
    <property type="match status" value="1"/>
</dbReference>
<dbReference type="OrthoDB" id="1429533at2759"/>
<dbReference type="Proteomes" id="UP001058974">
    <property type="component" value="Chromosome 1"/>
</dbReference>
<gene>
    <name evidence="7" type="ORF">KIW84_014770</name>
</gene>
<dbReference type="Pfam" id="PF03106">
    <property type="entry name" value="WRKY"/>
    <property type="match status" value="1"/>
</dbReference>
<dbReference type="AlphaFoldDB" id="A0A9D5GZP2"/>
<keyword evidence="2" id="KW-0805">Transcription regulation</keyword>
<evidence type="ECO:0000256" key="3">
    <source>
        <dbReference type="ARBA" id="ARBA00023125"/>
    </source>
</evidence>
<feature type="domain" description="WRKY" evidence="6">
    <location>
        <begin position="261"/>
        <end position="327"/>
    </location>
</feature>
<evidence type="ECO:0000313" key="8">
    <source>
        <dbReference type="Proteomes" id="UP001058974"/>
    </source>
</evidence>
<dbReference type="PANTHER" id="PTHR32096">
    <property type="entry name" value="WRKY TRANSCRIPTION FACTOR 30-RELATED-RELATED"/>
    <property type="match status" value="1"/>
</dbReference>
<dbReference type="GO" id="GO:0003700">
    <property type="term" value="F:DNA-binding transcription factor activity"/>
    <property type="evidence" value="ECO:0007669"/>
    <property type="project" value="InterPro"/>
</dbReference>
<dbReference type="EMBL" id="JAMSHJ010000001">
    <property type="protein sequence ID" value="KAI5447046.1"/>
    <property type="molecule type" value="Genomic_DNA"/>
</dbReference>
<name>A0A9D5GZP2_PEA</name>
<dbReference type="InterPro" id="IPR036576">
    <property type="entry name" value="WRKY_dom_sf"/>
</dbReference>
<evidence type="ECO:0000259" key="6">
    <source>
        <dbReference type="PROSITE" id="PS50811"/>
    </source>
</evidence>
<dbReference type="Gramene" id="PSAT_LOCUS4526_t1">
    <property type="protein sequence ID" value="CAL5184007.1"/>
    <property type="gene ID" value="PSAT_LOCUS4526"/>
</dbReference>
<keyword evidence="3" id="KW-0238">DNA-binding</keyword>
<evidence type="ECO:0000313" key="7">
    <source>
        <dbReference type="EMBL" id="KAI5447046.1"/>
    </source>
</evidence>
<keyword evidence="8" id="KW-1185">Reference proteome</keyword>
<dbReference type="SUPFAM" id="SSF118290">
    <property type="entry name" value="WRKY DNA-binding domain"/>
    <property type="match status" value="1"/>
</dbReference>
<evidence type="ECO:0000256" key="2">
    <source>
        <dbReference type="ARBA" id="ARBA00023015"/>
    </source>
</evidence>
<proteinExistence type="predicted"/>
<keyword evidence="4" id="KW-0804">Transcription</keyword>
<sequence>MANGDWDLFSIVHSSKDTFLTPSSTIFETSPHIQTTFETSPHTLTTTTTNTIISLQNHTPYFDDFTLSHENNSVLFSPLKSNDFLSFKNFISNSNPTLTSPIRTPTITSLNTNISAFITPVTTNTTFTTPTLTAIIPTTTFTSPISTTTTNINTSINGTKRYPIILDFPIFIKQQQTKPNNNDQGVSPKPSANIEITTAHFDLAYNHPSVLRKIQRKCNQLPIQVPQTSFGVMPNTLSLHPNRKVWKRKNNNVKILECHLSVEKIKEDPWTWRKYGEKIIKGSSHPRSYYKCSSFNICSAKKIVEKSKNKENTYVVTYKGHHNHKEPKRKHKFAIGSFRNKSSKEGLSIAKVAESSSNVRNMGLSNVVTTHFDQTENINTQILSTQSKVLYPKNELTKNHLFVSQEVVSSSNVENLSSSNVMMLQFDEPKSSDAQVFTCESTIPYSQTKSMGSCDDDHDILIPNMRAMSDDILLDFNHLNGRRFFS</sequence>
<evidence type="ECO:0000256" key="5">
    <source>
        <dbReference type="ARBA" id="ARBA00023242"/>
    </source>
</evidence>
<organism evidence="7 8">
    <name type="scientific">Pisum sativum</name>
    <name type="common">Garden pea</name>
    <name type="synonym">Lathyrus oleraceus</name>
    <dbReference type="NCBI Taxonomy" id="3888"/>
    <lineage>
        <taxon>Eukaryota</taxon>
        <taxon>Viridiplantae</taxon>
        <taxon>Streptophyta</taxon>
        <taxon>Embryophyta</taxon>
        <taxon>Tracheophyta</taxon>
        <taxon>Spermatophyta</taxon>
        <taxon>Magnoliopsida</taxon>
        <taxon>eudicotyledons</taxon>
        <taxon>Gunneridae</taxon>
        <taxon>Pentapetalae</taxon>
        <taxon>rosids</taxon>
        <taxon>fabids</taxon>
        <taxon>Fabales</taxon>
        <taxon>Fabaceae</taxon>
        <taxon>Papilionoideae</taxon>
        <taxon>50 kb inversion clade</taxon>
        <taxon>NPAAA clade</taxon>
        <taxon>Hologalegina</taxon>
        <taxon>IRL clade</taxon>
        <taxon>Fabeae</taxon>
        <taxon>Lathyrus</taxon>
    </lineage>
</organism>
<dbReference type="Gramene" id="Psat01G0477000-T1">
    <property type="protein sequence ID" value="KAI5447046.1"/>
    <property type="gene ID" value="KIW84_014770"/>
</dbReference>
<dbReference type="GO" id="GO:0005634">
    <property type="term" value="C:nucleus"/>
    <property type="evidence" value="ECO:0007669"/>
    <property type="project" value="UniProtKB-SubCell"/>
</dbReference>
<dbReference type="InterPro" id="IPR003657">
    <property type="entry name" value="WRKY_dom"/>
</dbReference>